<protein>
    <submittedName>
        <fullName evidence="1">Uncharacterized protein</fullName>
    </submittedName>
</protein>
<evidence type="ECO:0000313" key="1">
    <source>
        <dbReference type="EMBL" id="CDW19807.1"/>
    </source>
</evidence>
<dbReference type="EMBL" id="HACA01002446">
    <property type="protein sequence ID" value="CDW19807.1"/>
    <property type="molecule type" value="Transcribed_RNA"/>
</dbReference>
<sequence>MKNEICMGRKLYSPVHLEQPRIEIER</sequence>
<organism evidence="1">
    <name type="scientific">Lepeophtheirus salmonis</name>
    <name type="common">Salmon louse</name>
    <name type="synonym">Caligus salmonis</name>
    <dbReference type="NCBI Taxonomy" id="72036"/>
    <lineage>
        <taxon>Eukaryota</taxon>
        <taxon>Metazoa</taxon>
        <taxon>Ecdysozoa</taxon>
        <taxon>Arthropoda</taxon>
        <taxon>Crustacea</taxon>
        <taxon>Multicrustacea</taxon>
        <taxon>Hexanauplia</taxon>
        <taxon>Copepoda</taxon>
        <taxon>Siphonostomatoida</taxon>
        <taxon>Caligidae</taxon>
        <taxon>Lepeophtheirus</taxon>
    </lineage>
</organism>
<proteinExistence type="predicted"/>
<dbReference type="AlphaFoldDB" id="A0A0K2T2I4"/>
<name>A0A0K2T2I4_LEPSM</name>
<accession>A0A0K2T2I4</accession>
<reference evidence="1" key="1">
    <citation type="submission" date="2014-05" db="EMBL/GenBank/DDBJ databases">
        <authorList>
            <person name="Chronopoulou M."/>
        </authorList>
    </citation>
    <scope>NUCLEOTIDE SEQUENCE</scope>
    <source>
        <tissue evidence="1">Whole organism</tissue>
    </source>
</reference>